<keyword evidence="2" id="KW-1185">Reference proteome</keyword>
<sequence length="332" mass="36861">MNAHCKLPLELVGCIIHFSSIQAQLALALASRTFNRETNRVLYSSVRVASFNALEALATTTASNPSLAACIDNLTIDMLSTTRVDFELGEMSNLRHISLNMFAPPIDFLENIQEDQLLSFHAAYDRTNDSLKRRHARFLGRQRRLKRLSLDQRLPLSKVDVPCLEELVCTPSTAIALGPAPRPLRNVVILGTVDLDLLAVLLVALPPCVQSLDIILDDGFFPRLFAITDALPALESLQLCLVSLSDFETMAKSGKLPRFPALRTLTISLDVFTDISPDEILPTCTTLYTRWKKSAAPKLTTVNLSYEDYHTQGSYTIGEDPKACRVRDQVMT</sequence>
<evidence type="ECO:0000313" key="2">
    <source>
        <dbReference type="Proteomes" id="UP000077266"/>
    </source>
</evidence>
<name>A0A165JNH6_EXIGL</name>
<dbReference type="EMBL" id="KV425962">
    <property type="protein sequence ID" value="KZV95104.1"/>
    <property type="molecule type" value="Genomic_DNA"/>
</dbReference>
<dbReference type="InParanoid" id="A0A165JNH6"/>
<dbReference type="Proteomes" id="UP000077266">
    <property type="component" value="Unassembled WGS sequence"/>
</dbReference>
<dbReference type="SUPFAM" id="SSF52047">
    <property type="entry name" value="RNI-like"/>
    <property type="match status" value="1"/>
</dbReference>
<protein>
    <recommendedName>
        <fullName evidence="3">F-box domain-containing protein</fullName>
    </recommendedName>
</protein>
<reference evidence="1 2" key="1">
    <citation type="journal article" date="2016" name="Mol. Biol. Evol.">
        <title>Comparative Genomics of Early-Diverging Mushroom-Forming Fungi Provides Insights into the Origins of Lignocellulose Decay Capabilities.</title>
        <authorList>
            <person name="Nagy L.G."/>
            <person name="Riley R."/>
            <person name="Tritt A."/>
            <person name="Adam C."/>
            <person name="Daum C."/>
            <person name="Floudas D."/>
            <person name="Sun H."/>
            <person name="Yadav J.S."/>
            <person name="Pangilinan J."/>
            <person name="Larsson K.H."/>
            <person name="Matsuura K."/>
            <person name="Barry K."/>
            <person name="Labutti K."/>
            <person name="Kuo R."/>
            <person name="Ohm R.A."/>
            <person name="Bhattacharya S.S."/>
            <person name="Shirouzu T."/>
            <person name="Yoshinaga Y."/>
            <person name="Martin F.M."/>
            <person name="Grigoriev I.V."/>
            <person name="Hibbett D.S."/>
        </authorList>
    </citation>
    <scope>NUCLEOTIDE SEQUENCE [LARGE SCALE GENOMIC DNA]</scope>
    <source>
        <strain evidence="1 2">HHB12029</strain>
    </source>
</reference>
<organism evidence="1 2">
    <name type="scientific">Exidia glandulosa HHB12029</name>
    <dbReference type="NCBI Taxonomy" id="1314781"/>
    <lineage>
        <taxon>Eukaryota</taxon>
        <taxon>Fungi</taxon>
        <taxon>Dikarya</taxon>
        <taxon>Basidiomycota</taxon>
        <taxon>Agaricomycotina</taxon>
        <taxon>Agaricomycetes</taxon>
        <taxon>Auriculariales</taxon>
        <taxon>Exidiaceae</taxon>
        <taxon>Exidia</taxon>
    </lineage>
</organism>
<proteinExistence type="predicted"/>
<gene>
    <name evidence="1" type="ORF">EXIGLDRAFT_487518</name>
</gene>
<evidence type="ECO:0008006" key="3">
    <source>
        <dbReference type="Google" id="ProtNLM"/>
    </source>
</evidence>
<accession>A0A165JNH6</accession>
<evidence type="ECO:0000313" key="1">
    <source>
        <dbReference type="EMBL" id="KZV95104.1"/>
    </source>
</evidence>
<dbReference type="AlphaFoldDB" id="A0A165JNH6"/>